<gene>
    <name evidence="1" type="ORF">EBO34_09700</name>
</gene>
<dbReference type="Pfam" id="PF10094">
    <property type="entry name" value="DUF2332"/>
    <property type="match status" value="1"/>
</dbReference>
<dbReference type="PIRSF" id="PIRSF012608">
    <property type="entry name" value="UCP012608"/>
    <property type="match status" value="1"/>
</dbReference>
<sequence>MWGGVPVDLSGRFVRFAEKECKGSSPLYEKWSKEVAKDRQLLDLASNAGEGQPVPNLFFGAVQYLLLKEKEDGILGADFKRFKEFCIENKSEISRLLKTKRVQTNEIRRCAYLYPVFCSIFQQTAKPLSLIEIGTSAGLQLHWDRYSYEYGDGYTYGKADSSVRIRSEFKGKPVLLPESPPVVSRVGVDLYVNDVRKEEDRMWLKALIWPEHEERRVLFEEAARVMKKDPVQLIEGDGVSLLPELAEKTERDSTLVVFHTHVANQMPVNVKEQLEKNIHLISGWRDVFHVYNNMWDGLLHVDSIIDGIEEKNTIGRTEGHGQWFEWNL</sequence>
<organism evidence="1 2">
    <name type="scientific">Alteribacter keqinensis</name>
    <dbReference type="NCBI Taxonomy" id="2483800"/>
    <lineage>
        <taxon>Bacteria</taxon>
        <taxon>Bacillati</taxon>
        <taxon>Bacillota</taxon>
        <taxon>Bacilli</taxon>
        <taxon>Bacillales</taxon>
        <taxon>Bacillaceae</taxon>
        <taxon>Alteribacter</taxon>
    </lineage>
</organism>
<comment type="caution">
    <text evidence="1">The sequence shown here is derived from an EMBL/GenBank/DDBJ whole genome shotgun (WGS) entry which is preliminary data.</text>
</comment>
<dbReference type="AlphaFoldDB" id="A0A3M7TX37"/>
<dbReference type="EMBL" id="RHIB01000001">
    <property type="protein sequence ID" value="RNA70177.1"/>
    <property type="molecule type" value="Genomic_DNA"/>
</dbReference>
<accession>A0A3M7TX37</accession>
<name>A0A3M7TX37_9BACI</name>
<dbReference type="InterPro" id="IPR011200">
    <property type="entry name" value="UCP012608"/>
</dbReference>
<protein>
    <submittedName>
        <fullName evidence="1">DUF2332 domain-containing protein</fullName>
    </submittedName>
</protein>
<reference evidence="1 2" key="1">
    <citation type="submission" date="2018-10" db="EMBL/GenBank/DDBJ databases">
        <title>Bacillus Keqinensis sp. nov., a moderately halophilic bacterium isolated from a saline-alkaline lake.</title>
        <authorList>
            <person name="Wang H."/>
        </authorList>
    </citation>
    <scope>NUCLEOTIDE SEQUENCE [LARGE SCALE GENOMIC DNA]</scope>
    <source>
        <strain evidence="1 2">KQ-3</strain>
    </source>
</reference>
<dbReference type="Proteomes" id="UP000278746">
    <property type="component" value="Unassembled WGS sequence"/>
</dbReference>
<proteinExistence type="predicted"/>
<evidence type="ECO:0000313" key="1">
    <source>
        <dbReference type="EMBL" id="RNA70177.1"/>
    </source>
</evidence>
<dbReference type="OrthoDB" id="9789360at2"/>
<evidence type="ECO:0000313" key="2">
    <source>
        <dbReference type="Proteomes" id="UP000278746"/>
    </source>
</evidence>
<keyword evidence="2" id="KW-1185">Reference proteome</keyword>